<evidence type="ECO:0000256" key="1">
    <source>
        <dbReference type="ARBA" id="ARBA00005919"/>
    </source>
</evidence>
<dbReference type="FunFam" id="3.30.1460.20:FF:000001">
    <property type="entry name" value="Actin-related protein 2/3 complex subunit 4"/>
    <property type="match status" value="1"/>
</dbReference>
<dbReference type="PANTHER" id="PTHR22629">
    <property type="entry name" value="ARP2/3 COMPLEX 20 KD SUBUNIT"/>
    <property type="match status" value="1"/>
</dbReference>
<dbReference type="GO" id="GO:0005885">
    <property type="term" value="C:Arp2/3 protein complex"/>
    <property type="evidence" value="ECO:0007669"/>
    <property type="project" value="UniProtKB-UniRule"/>
</dbReference>
<keyword evidence="3 6" id="KW-0009">Actin-binding</keyword>
<evidence type="ECO:0000256" key="3">
    <source>
        <dbReference type="ARBA" id="ARBA00023203"/>
    </source>
</evidence>
<organism evidence="7 8">
    <name type="scientific">Piedraia hortae CBS 480.64</name>
    <dbReference type="NCBI Taxonomy" id="1314780"/>
    <lineage>
        <taxon>Eukaryota</taxon>
        <taxon>Fungi</taxon>
        <taxon>Dikarya</taxon>
        <taxon>Ascomycota</taxon>
        <taxon>Pezizomycotina</taxon>
        <taxon>Dothideomycetes</taxon>
        <taxon>Dothideomycetidae</taxon>
        <taxon>Capnodiales</taxon>
        <taxon>Piedraiaceae</taxon>
        <taxon>Piedraia</taxon>
    </lineage>
</organism>
<keyword evidence="8" id="KW-1185">Reference proteome</keyword>
<dbReference type="GO" id="GO:0030041">
    <property type="term" value="P:actin filament polymerization"/>
    <property type="evidence" value="ECO:0007669"/>
    <property type="project" value="UniProtKB-UniRule"/>
</dbReference>
<reference evidence="7" key="1">
    <citation type="journal article" date="2020" name="Stud. Mycol.">
        <title>101 Dothideomycetes genomes: a test case for predicting lifestyles and emergence of pathogens.</title>
        <authorList>
            <person name="Haridas S."/>
            <person name="Albert R."/>
            <person name="Binder M."/>
            <person name="Bloem J."/>
            <person name="Labutti K."/>
            <person name="Salamov A."/>
            <person name="Andreopoulos B."/>
            <person name="Baker S."/>
            <person name="Barry K."/>
            <person name="Bills G."/>
            <person name="Bluhm B."/>
            <person name="Cannon C."/>
            <person name="Castanera R."/>
            <person name="Culley D."/>
            <person name="Daum C."/>
            <person name="Ezra D."/>
            <person name="Gonzalez J."/>
            <person name="Henrissat B."/>
            <person name="Kuo A."/>
            <person name="Liang C."/>
            <person name="Lipzen A."/>
            <person name="Lutzoni F."/>
            <person name="Magnuson J."/>
            <person name="Mondo S."/>
            <person name="Nolan M."/>
            <person name="Ohm R."/>
            <person name="Pangilinan J."/>
            <person name="Park H.-J."/>
            <person name="Ramirez L."/>
            <person name="Alfaro M."/>
            <person name="Sun H."/>
            <person name="Tritt A."/>
            <person name="Yoshinaga Y."/>
            <person name="Zwiers L.-H."/>
            <person name="Turgeon B."/>
            <person name="Goodwin S."/>
            <person name="Spatafora J."/>
            <person name="Crous P."/>
            <person name="Grigoriev I."/>
        </authorList>
    </citation>
    <scope>NUCLEOTIDE SEQUENCE</scope>
    <source>
        <strain evidence="7">CBS 480.64</strain>
    </source>
</reference>
<protein>
    <recommendedName>
        <fullName evidence="6">Actin-related protein 2/3 complex subunit 4</fullName>
    </recommendedName>
</protein>
<dbReference type="InterPro" id="IPR008384">
    <property type="entry name" value="ARPC4"/>
</dbReference>
<comment type="subcellular location">
    <subcellularLocation>
        <location evidence="6">Cytoplasm</location>
        <location evidence="6">Cytoskeleton</location>
        <location evidence="6">Actin patch</location>
    </subcellularLocation>
</comment>
<comment type="similarity">
    <text evidence="1 6">Belongs to the ARPC4 family.</text>
</comment>
<dbReference type="EMBL" id="MU005990">
    <property type="protein sequence ID" value="KAF2859681.1"/>
    <property type="molecule type" value="Genomic_DNA"/>
</dbReference>
<sequence length="169" mass="19449">MSQSLRPYLACVRSTLTAALTLSNFASQASERHNVPEIEAQTSPELILTPLTVARNAEERVLVEPSINSVRVSIRIKQADEIEHILVHKFTRFLAQRAEAFFILRRKAVPGYDISFLITNFHAEEMLRHKLVDFIIQFMEEVDKEISEMKLFLNARARFIAESFLTPFD</sequence>
<gene>
    <name evidence="7" type="ORF">K470DRAFT_248962</name>
</gene>
<evidence type="ECO:0000256" key="6">
    <source>
        <dbReference type="PIRNR" id="PIRNR039100"/>
    </source>
</evidence>
<keyword evidence="4 6" id="KW-0206">Cytoskeleton</keyword>
<accession>A0A6A7BWT7</accession>
<dbReference type="PANTHER" id="PTHR22629:SF0">
    <property type="entry name" value="ACTIN-RELATED PROTEIN 2_3 COMPLEX SUBUNIT 4"/>
    <property type="match status" value="1"/>
</dbReference>
<dbReference type="OrthoDB" id="336240at2759"/>
<name>A0A6A7BWT7_9PEZI</name>
<dbReference type="SUPFAM" id="SSF69645">
    <property type="entry name" value="Arp2/3 complex subunits"/>
    <property type="match status" value="1"/>
</dbReference>
<dbReference type="Pfam" id="PF05856">
    <property type="entry name" value="ARPC4"/>
    <property type="match status" value="1"/>
</dbReference>
<dbReference type="PIRSF" id="PIRSF039100">
    <property type="entry name" value="ARPC4"/>
    <property type="match status" value="1"/>
</dbReference>
<evidence type="ECO:0000256" key="2">
    <source>
        <dbReference type="ARBA" id="ARBA00022490"/>
    </source>
</evidence>
<comment type="function">
    <text evidence="5 6">Functions as actin-binding component of the Arp2/3 complex which is involved in regulation of actin polymerization and together with an activating nucleation-promoting factor (NPF) mediates the formation of branched actin networks. Seems to contact the mother actin filament.</text>
</comment>
<dbReference type="AlphaFoldDB" id="A0A6A7BWT7"/>
<evidence type="ECO:0000313" key="7">
    <source>
        <dbReference type="EMBL" id="KAF2859681.1"/>
    </source>
</evidence>
<evidence type="ECO:0000313" key="8">
    <source>
        <dbReference type="Proteomes" id="UP000799421"/>
    </source>
</evidence>
<dbReference type="GO" id="GO:0034314">
    <property type="term" value="P:Arp2/3 complex-mediated actin nucleation"/>
    <property type="evidence" value="ECO:0007669"/>
    <property type="project" value="UniProtKB-UniRule"/>
</dbReference>
<dbReference type="GO" id="GO:0030479">
    <property type="term" value="C:actin cortical patch"/>
    <property type="evidence" value="ECO:0007669"/>
    <property type="project" value="UniProtKB-SubCell"/>
</dbReference>
<dbReference type="Proteomes" id="UP000799421">
    <property type="component" value="Unassembled WGS sequence"/>
</dbReference>
<proteinExistence type="inferred from homology"/>
<keyword evidence="2 6" id="KW-0963">Cytoplasm</keyword>
<evidence type="ECO:0000256" key="4">
    <source>
        <dbReference type="ARBA" id="ARBA00023212"/>
    </source>
</evidence>
<dbReference type="InterPro" id="IPR034666">
    <property type="entry name" value="ARPC2/4"/>
</dbReference>
<dbReference type="Gene3D" id="3.30.1460.20">
    <property type="match status" value="1"/>
</dbReference>
<dbReference type="GO" id="GO:0051015">
    <property type="term" value="F:actin filament binding"/>
    <property type="evidence" value="ECO:0007669"/>
    <property type="project" value="TreeGrafter"/>
</dbReference>
<evidence type="ECO:0000256" key="5">
    <source>
        <dbReference type="ARBA" id="ARBA00054835"/>
    </source>
</evidence>